<organism evidence="2 3">
    <name type="scientific">Tessaracoccus flavescens</name>
    <dbReference type="NCBI Taxonomy" id="399497"/>
    <lineage>
        <taxon>Bacteria</taxon>
        <taxon>Bacillati</taxon>
        <taxon>Actinomycetota</taxon>
        <taxon>Actinomycetes</taxon>
        <taxon>Propionibacteriales</taxon>
        <taxon>Propionibacteriaceae</taxon>
        <taxon>Tessaracoccus</taxon>
    </lineage>
</organism>
<protein>
    <submittedName>
        <fullName evidence="2">Uncharacterized protein</fullName>
    </submittedName>
</protein>
<feature type="compositionally biased region" description="Basic and acidic residues" evidence="1">
    <location>
        <begin position="11"/>
        <end position="20"/>
    </location>
</feature>
<reference evidence="2 3" key="1">
    <citation type="journal article" date="2008" name="Int. J. Syst. Evol. Microbiol.">
        <title>Tessaracoccus flavescens sp. nov., isolated from marine sediment.</title>
        <authorList>
            <person name="Lee D.W."/>
            <person name="Lee S.D."/>
        </authorList>
    </citation>
    <scope>NUCLEOTIDE SEQUENCE [LARGE SCALE GENOMIC DNA]</scope>
    <source>
        <strain evidence="2 3">SST-39T</strain>
    </source>
</reference>
<gene>
    <name evidence="2" type="ORF">BW733_00055</name>
</gene>
<proteinExistence type="predicted"/>
<sequence length="502" mass="50225">MSNDTNLTVRPGEDDKHDGLTDEAVLHYQKLAAEEKKKTRGLSGPLPGEGATYTGAAGLGMGAVAFEDRQLHAEVGGAERADDPWGTDEDEYSVPSAVTGAEDAREDRRKRGTGAMALRGSGTRGGSKSDGSALAGGAPMMGAPGATVGGVGAVGAQPMGGAMPGAQLGLAQNGAVGSMPVGLLQNAQNSSRAATGAVYAPPAGAGPQAASAGPGVYDPEFLREALKANGFTREALDEKTPGVGGIDLVDTDGDGVPDTPRAEAEKSARERGATSPGGMLPGPLPIGGNINGAGPAPTTPGATTPGTNPPGTNPVPGTTPPVFRTMPGYLPPVTTPPPGTNPIPVTGGPAYHQNPVPGTQPGTTTPIGAPSTGPIAAGGYTPTNPGGRDIDFAQQTPTYSGSGRNGYSVNSDDLRSDSKQWVGVAESTAPVADAIISTASPATMFGHMTDPVPTYQSAVDSSRDFVSQSGESSLAFSQSLDETASNFDEQELAAIAETGKVF</sequence>
<feature type="region of interest" description="Disordered" evidence="1">
    <location>
        <begin position="1"/>
        <end position="21"/>
    </location>
</feature>
<evidence type="ECO:0000256" key="1">
    <source>
        <dbReference type="SAM" id="MobiDB-lite"/>
    </source>
</evidence>
<feature type="region of interest" description="Disordered" evidence="1">
    <location>
        <begin position="237"/>
        <end position="322"/>
    </location>
</feature>
<evidence type="ECO:0000313" key="2">
    <source>
        <dbReference type="EMBL" id="AQP49471.1"/>
    </source>
</evidence>
<dbReference type="OrthoDB" id="9843351at2"/>
<dbReference type="EMBL" id="CP019607">
    <property type="protein sequence ID" value="AQP49471.1"/>
    <property type="molecule type" value="Genomic_DNA"/>
</dbReference>
<keyword evidence="3" id="KW-1185">Reference proteome</keyword>
<name>A0A1Q2CTL6_9ACTN</name>
<dbReference type="Proteomes" id="UP000188235">
    <property type="component" value="Chromosome"/>
</dbReference>
<dbReference type="AlphaFoldDB" id="A0A1Q2CTL6"/>
<feature type="compositionally biased region" description="Basic and acidic residues" evidence="1">
    <location>
        <begin position="260"/>
        <end position="272"/>
    </location>
</feature>
<dbReference type="STRING" id="399497.BW733_00055"/>
<feature type="region of interest" description="Disordered" evidence="1">
    <location>
        <begin position="35"/>
        <end position="56"/>
    </location>
</feature>
<dbReference type="KEGG" id="tfa:BW733_00055"/>
<evidence type="ECO:0000313" key="3">
    <source>
        <dbReference type="Proteomes" id="UP000188235"/>
    </source>
</evidence>
<feature type="region of interest" description="Disordered" evidence="1">
    <location>
        <begin position="76"/>
        <end position="135"/>
    </location>
</feature>
<feature type="compositionally biased region" description="Low complexity" evidence="1">
    <location>
        <begin position="286"/>
        <end position="306"/>
    </location>
</feature>
<dbReference type="RefSeq" id="WP_077346798.1">
    <property type="nucleotide sequence ID" value="NZ_CP019607.1"/>
</dbReference>
<feature type="compositionally biased region" description="Pro residues" evidence="1">
    <location>
        <begin position="307"/>
        <end position="319"/>
    </location>
</feature>
<accession>A0A1Q2CTL6</accession>